<dbReference type="RefSeq" id="WP_045247126.1">
    <property type="nucleotide sequence ID" value="NZ_JYIY01000069.1"/>
</dbReference>
<dbReference type="STRING" id="400772.RR49_01178"/>
<protein>
    <submittedName>
        <fullName evidence="1">Uncharacterized protein</fullName>
    </submittedName>
</protein>
<evidence type="ECO:0000313" key="1">
    <source>
        <dbReference type="EMBL" id="KJL37066.1"/>
    </source>
</evidence>
<organism evidence="1 2">
    <name type="scientific">Microbacterium ginsengisoli</name>
    <dbReference type="NCBI Taxonomy" id="400772"/>
    <lineage>
        <taxon>Bacteria</taxon>
        <taxon>Bacillati</taxon>
        <taxon>Actinomycetota</taxon>
        <taxon>Actinomycetes</taxon>
        <taxon>Micrococcales</taxon>
        <taxon>Microbacteriaceae</taxon>
        <taxon>Microbacterium</taxon>
    </lineage>
</organism>
<dbReference type="EMBL" id="JYIY01000069">
    <property type="protein sequence ID" value="KJL37066.1"/>
    <property type="molecule type" value="Genomic_DNA"/>
</dbReference>
<dbReference type="AlphaFoldDB" id="A0A0F0M094"/>
<dbReference type="PATRIC" id="fig|400772.4.peg.1201"/>
<dbReference type="Proteomes" id="UP000033451">
    <property type="component" value="Unassembled WGS sequence"/>
</dbReference>
<keyword evidence="2" id="KW-1185">Reference proteome</keyword>
<sequence length="75" mass="8695">MRKRLARIVRRLAAWRYLPQRAFAPLERLAFWLAPHSLTCKSCGARFVQPSFGSLAHARRAFDHYIDVHEDGSKS</sequence>
<name>A0A0F0M094_9MICO</name>
<gene>
    <name evidence="1" type="ORF">RR49_01178</name>
</gene>
<reference evidence="1 2" key="1">
    <citation type="submission" date="2015-02" db="EMBL/GenBank/DDBJ databases">
        <title>Draft genome sequences of ten Microbacterium spp. with emphasis on heavy metal contaminated environments.</title>
        <authorList>
            <person name="Corretto E."/>
        </authorList>
    </citation>
    <scope>NUCLEOTIDE SEQUENCE [LARGE SCALE GENOMIC DNA]</scope>
    <source>
        <strain evidence="1 2">DSM 18659</strain>
    </source>
</reference>
<proteinExistence type="predicted"/>
<comment type="caution">
    <text evidence="1">The sequence shown here is derived from an EMBL/GenBank/DDBJ whole genome shotgun (WGS) entry which is preliminary data.</text>
</comment>
<evidence type="ECO:0000313" key="2">
    <source>
        <dbReference type="Proteomes" id="UP000033451"/>
    </source>
</evidence>
<accession>A0A0F0M094</accession>